<sequence length="144" mass="16370">MVKHLFRYLHETTSYELQFWRDWSSGPVTVGSPFRESRRERVEWEGRFVCPKQTAGVVVRKGTITVLVALKKRDGLKLSFLYQLECPLGSSGLQLAMGKEEVVNVSHDFLKDQLGRTPTTPPRVLRPVKMSADKGEKTGNFFGL</sequence>
<name>A0AAV4PKD6_9ARAC</name>
<evidence type="ECO:0000313" key="2">
    <source>
        <dbReference type="Proteomes" id="UP001054837"/>
    </source>
</evidence>
<dbReference type="EMBL" id="BPLQ01003042">
    <property type="protein sequence ID" value="GIX97468.1"/>
    <property type="molecule type" value="Genomic_DNA"/>
</dbReference>
<protein>
    <submittedName>
        <fullName evidence="1">Uncharacterized protein</fullName>
    </submittedName>
</protein>
<gene>
    <name evidence="1" type="ORF">CDAR_296381</name>
</gene>
<dbReference type="AlphaFoldDB" id="A0AAV4PKD6"/>
<dbReference type="Proteomes" id="UP001054837">
    <property type="component" value="Unassembled WGS sequence"/>
</dbReference>
<proteinExistence type="predicted"/>
<reference evidence="1 2" key="1">
    <citation type="submission" date="2021-06" db="EMBL/GenBank/DDBJ databases">
        <title>Caerostris darwini draft genome.</title>
        <authorList>
            <person name="Kono N."/>
            <person name="Arakawa K."/>
        </authorList>
    </citation>
    <scope>NUCLEOTIDE SEQUENCE [LARGE SCALE GENOMIC DNA]</scope>
</reference>
<accession>A0AAV4PKD6</accession>
<organism evidence="1 2">
    <name type="scientific">Caerostris darwini</name>
    <dbReference type="NCBI Taxonomy" id="1538125"/>
    <lineage>
        <taxon>Eukaryota</taxon>
        <taxon>Metazoa</taxon>
        <taxon>Ecdysozoa</taxon>
        <taxon>Arthropoda</taxon>
        <taxon>Chelicerata</taxon>
        <taxon>Arachnida</taxon>
        <taxon>Araneae</taxon>
        <taxon>Araneomorphae</taxon>
        <taxon>Entelegynae</taxon>
        <taxon>Araneoidea</taxon>
        <taxon>Araneidae</taxon>
        <taxon>Caerostris</taxon>
    </lineage>
</organism>
<evidence type="ECO:0000313" key="1">
    <source>
        <dbReference type="EMBL" id="GIX97468.1"/>
    </source>
</evidence>
<comment type="caution">
    <text evidence="1">The sequence shown here is derived from an EMBL/GenBank/DDBJ whole genome shotgun (WGS) entry which is preliminary data.</text>
</comment>
<keyword evidence="2" id="KW-1185">Reference proteome</keyword>